<evidence type="ECO:0000313" key="1">
    <source>
        <dbReference type="EMBL" id="CEK76853.1"/>
    </source>
</evidence>
<organism evidence="1">
    <name type="scientific">Arion vulgaris</name>
    <dbReference type="NCBI Taxonomy" id="1028688"/>
    <lineage>
        <taxon>Eukaryota</taxon>
        <taxon>Metazoa</taxon>
        <taxon>Spiralia</taxon>
        <taxon>Lophotrochozoa</taxon>
        <taxon>Mollusca</taxon>
        <taxon>Gastropoda</taxon>
        <taxon>Heterobranchia</taxon>
        <taxon>Euthyneura</taxon>
        <taxon>Panpulmonata</taxon>
        <taxon>Eupulmonata</taxon>
        <taxon>Stylommatophora</taxon>
        <taxon>Helicina</taxon>
        <taxon>Arionoidea</taxon>
        <taxon>Arionidae</taxon>
        <taxon>Arion</taxon>
    </lineage>
</organism>
<dbReference type="AlphaFoldDB" id="A0A0B7A7U0"/>
<feature type="non-terminal residue" evidence="1">
    <location>
        <position position="49"/>
    </location>
</feature>
<dbReference type="EMBL" id="HACG01029988">
    <property type="protein sequence ID" value="CEK76853.1"/>
    <property type="molecule type" value="Transcribed_RNA"/>
</dbReference>
<accession>A0A0B7A7U0</accession>
<reference evidence="1" key="1">
    <citation type="submission" date="2014-12" db="EMBL/GenBank/DDBJ databases">
        <title>Insight into the proteome of Arion vulgaris.</title>
        <authorList>
            <person name="Aradska J."/>
            <person name="Bulat T."/>
            <person name="Smidak R."/>
            <person name="Sarate P."/>
            <person name="Gangsoo J."/>
            <person name="Sialana F."/>
            <person name="Bilban M."/>
            <person name="Lubec G."/>
        </authorList>
    </citation>
    <scope>NUCLEOTIDE SEQUENCE</scope>
    <source>
        <tissue evidence="1">Skin</tissue>
    </source>
</reference>
<sequence>MNFAWAETFQSVLLNIEPIMVLLHAQLELNYNGRITNEHSCYKANQMIG</sequence>
<proteinExistence type="predicted"/>
<gene>
    <name evidence="1" type="primary">ORF101851</name>
</gene>
<name>A0A0B7A7U0_9EUPU</name>
<protein>
    <submittedName>
        <fullName evidence="1">Uncharacterized protein</fullName>
    </submittedName>
</protein>